<keyword evidence="1" id="KW-1133">Transmembrane helix</keyword>
<evidence type="ECO:0008006" key="4">
    <source>
        <dbReference type="Google" id="ProtNLM"/>
    </source>
</evidence>
<gene>
    <name evidence="2" type="ORF">GCM10010361_32920</name>
</gene>
<dbReference type="EMBL" id="BAAABY010000023">
    <property type="protein sequence ID" value="GAA0466207.1"/>
    <property type="molecule type" value="Genomic_DNA"/>
</dbReference>
<protein>
    <recommendedName>
        <fullName evidence="4">CR-type domain-containing protein</fullName>
    </recommendedName>
</protein>
<evidence type="ECO:0000313" key="2">
    <source>
        <dbReference type="EMBL" id="GAA0466207.1"/>
    </source>
</evidence>
<reference evidence="2 3" key="1">
    <citation type="journal article" date="2019" name="Int. J. Syst. Evol. Microbiol.">
        <title>The Global Catalogue of Microorganisms (GCM) 10K type strain sequencing project: providing services to taxonomists for standard genome sequencing and annotation.</title>
        <authorList>
            <consortium name="The Broad Institute Genomics Platform"/>
            <consortium name="The Broad Institute Genome Sequencing Center for Infectious Disease"/>
            <person name="Wu L."/>
            <person name="Ma J."/>
        </authorList>
    </citation>
    <scope>NUCLEOTIDE SEQUENCE [LARGE SCALE GENOMIC DNA]</scope>
    <source>
        <strain evidence="2 3">JCM 4805</strain>
    </source>
</reference>
<keyword evidence="1" id="KW-0812">Transmembrane</keyword>
<evidence type="ECO:0000256" key="1">
    <source>
        <dbReference type="SAM" id="Phobius"/>
    </source>
</evidence>
<dbReference type="RefSeq" id="WP_346095657.1">
    <property type="nucleotide sequence ID" value="NZ_BAAABY010000023.1"/>
</dbReference>
<dbReference type="Proteomes" id="UP001500909">
    <property type="component" value="Unassembled WGS sequence"/>
</dbReference>
<sequence length="358" mass="39074">MDGEGHGTLDDRLTAQRVTEALRQHIAHRRPMPSGEISFSRCSLLECRITRSLETRSEARREHHGDIDLSARPVYTVLSDYPLAPPIDPGKSRRLVLVRRDSVEERLCACGNGTVSCARCTGRGHLTCEPDVPCGECRETTPCRACGGTAQWDRPRAALAAGQEASADCVRCGAVGKACTGCRGRGCTTCPRCKGTAKITCPACQGRGTTEHAACGGQGQTVTWTEGVITRTPATEQLRRPEALPPFVRSVARAAGEWSSAHLNGDEPLPEDLEPGHHKAAETFRTRRPDEVSQRAELRWLPMVRATIPGDRYRVYYAFPTSGDTRLLCRPSPYATTLIAGLLLAVALVSWLVVRLWH</sequence>
<proteinExistence type="predicted"/>
<organism evidence="2 3">
    <name type="scientific">Streptomyces olivaceiscleroticus</name>
    <dbReference type="NCBI Taxonomy" id="68245"/>
    <lineage>
        <taxon>Bacteria</taxon>
        <taxon>Bacillati</taxon>
        <taxon>Actinomycetota</taxon>
        <taxon>Actinomycetes</taxon>
        <taxon>Kitasatosporales</taxon>
        <taxon>Streptomycetaceae</taxon>
        <taxon>Streptomyces</taxon>
    </lineage>
</organism>
<name>A0ABN1A2X4_9ACTN</name>
<comment type="caution">
    <text evidence="2">The sequence shown here is derived from an EMBL/GenBank/DDBJ whole genome shotgun (WGS) entry which is preliminary data.</text>
</comment>
<keyword evidence="1" id="KW-0472">Membrane</keyword>
<evidence type="ECO:0000313" key="3">
    <source>
        <dbReference type="Proteomes" id="UP001500909"/>
    </source>
</evidence>
<feature type="transmembrane region" description="Helical" evidence="1">
    <location>
        <begin position="334"/>
        <end position="354"/>
    </location>
</feature>
<keyword evidence="3" id="KW-1185">Reference proteome</keyword>
<accession>A0ABN1A2X4</accession>